<dbReference type="InterPro" id="IPR011993">
    <property type="entry name" value="PH-like_dom_sf"/>
</dbReference>
<protein>
    <recommendedName>
        <fullName evidence="11">Ras GTPase-activating protein 3</fullName>
    </recommendedName>
</protein>
<keyword evidence="2" id="KW-0479">Metal-binding</keyword>
<dbReference type="Gene3D" id="2.60.40.150">
    <property type="entry name" value="C2 domain"/>
    <property type="match status" value="2"/>
</dbReference>
<evidence type="ECO:0008006" key="11">
    <source>
        <dbReference type="Google" id="ProtNLM"/>
    </source>
</evidence>
<dbReference type="CDD" id="cd05128">
    <property type="entry name" value="RasGAP_GAP1_like"/>
    <property type="match status" value="1"/>
</dbReference>
<evidence type="ECO:0000256" key="2">
    <source>
        <dbReference type="ARBA" id="ARBA00022723"/>
    </source>
</evidence>
<dbReference type="PANTHER" id="PTHR10194:SF148">
    <property type="entry name" value="GTPASE-ACTIVATING PROTEIN"/>
    <property type="match status" value="1"/>
</dbReference>
<keyword evidence="4" id="KW-0862">Zinc</keyword>
<evidence type="ECO:0000256" key="5">
    <source>
        <dbReference type="PROSITE-ProRule" id="PRU00432"/>
    </source>
</evidence>
<evidence type="ECO:0000259" key="7">
    <source>
        <dbReference type="PROSITE" id="PS50004"/>
    </source>
</evidence>
<organism evidence="9 10">
    <name type="scientific">Scylla paramamosain</name>
    <name type="common">Mud crab</name>
    <dbReference type="NCBI Taxonomy" id="85552"/>
    <lineage>
        <taxon>Eukaryota</taxon>
        <taxon>Metazoa</taxon>
        <taxon>Ecdysozoa</taxon>
        <taxon>Arthropoda</taxon>
        <taxon>Crustacea</taxon>
        <taxon>Multicrustacea</taxon>
        <taxon>Malacostraca</taxon>
        <taxon>Eumalacostraca</taxon>
        <taxon>Eucarida</taxon>
        <taxon>Decapoda</taxon>
        <taxon>Pleocyemata</taxon>
        <taxon>Brachyura</taxon>
        <taxon>Eubrachyura</taxon>
        <taxon>Portunoidea</taxon>
        <taxon>Portunidae</taxon>
        <taxon>Portuninae</taxon>
        <taxon>Scylla</taxon>
    </lineage>
</organism>
<dbReference type="PROSITE" id="PS51113">
    <property type="entry name" value="ZF_BTK"/>
    <property type="match status" value="1"/>
</dbReference>
<proteinExistence type="predicted"/>
<feature type="domain" description="C2" evidence="7">
    <location>
        <begin position="127"/>
        <end position="272"/>
    </location>
</feature>
<dbReference type="Pfam" id="PF00616">
    <property type="entry name" value="RasGAP"/>
    <property type="match status" value="2"/>
</dbReference>
<dbReference type="InterPro" id="IPR001849">
    <property type="entry name" value="PH_domain"/>
</dbReference>
<evidence type="ECO:0000256" key="4">
    <source>
        <dbReference type="ARBA" id="ARBA00022833"/>
    </source>
</evidence>
<keyword evidence="1" id="KW-0343">GTPase activation</keyword>
<dbReference type="InterPro" id="IPR001936">
    <property type="entry name" value="RasGAP_dom"/>
</dbReference>
<dbReference type="PROSITE" id="PS50018">
    <property type="entry name" value="RAS_GTPASE_ACTIV_2"/>
    <property type="match status" value="1"/>
</dbReference>
<dbReference type="AlphaFoldDB" id="A0AAW0UJJ8"/>
<dbReference type="PROSITE" id="PS50004">
    <property type="entry name" value="C2"/>
    <property type="match status" value="2"/>
</dbReference>
<evidence type="ECO:0000313" key="9">
    <source>
        <dbReference type="EMBL" id="KAK8400324.1"/>
    </source>
</evidence>
<dbReference type="PROSITE" id="PS50003">
    <property type="entry name" value="PH_DOMAIN"/>
    <property type="match status" value="1"/>
</dbReference>
<dbReference type="SUPFAM" id="SSF49562">
    <property type="entry name" value="C2 domain (Calcium/lipid-binding domain, CaLB)"/>
    <property type="match status" value="2"/>
</dbReference>
<dbReference type="Proteomes" id="UP001487740">
    <property type="component" value="Unassembled WGS sequence"/>
</dbReference>
<feature type="domain" description="C2" evidence="7">
    <location>
        <begin position="1"/>
        <end position="116"/>
    </location>
</feature>
<dbReference type="EMBL" id="JARAKH010000010">
    <property type="protein sequence ID" value="KAK8400323.1"/>
    <property type="molecule type" value="Genomic_DNA"/>
</dbReference>
<dbReference type="Pfam" id="PF00168">
    <property type="entry name" value="C2"/>
    <property type="match status" value="2"/>
</dbReference>
<dbReference type="Gene3D" id="1.10.506.10">
    <property type="entry name" value="GTPase Activation - p120gap, domain 1"/>
    <property type="match status" value="1"/>
</dbReference>
<dbReference type="InterPro" id="IPR000008">
    <property type="entry name" value="C2_dom"/>
</dbReference>
<dbReference type="InterPro" id="IPR001562">
    <property type="entry name" value="Znf_Btk_motif"/>
</dbReference>
<dbReference type="PANTHER" id="PTHR10194">
    <property type="entry name" value="RAS GTPASE-ACTIVATING PROTEINS"/>
    <property type="match status" value="1"/>
</dbReference>
<keyword evidence="3 5" id="KW-0863">Zinc-finger</keyword>
<comment type="caution">
    <text evidence="9">The sequence shown here is derived from an EMBL/GenBank/DDBJ whole genome shotgun (WGS) entry which is preliminary data.</text>
</comment>
<dbReference type="GO" id="GO:0008270">
    <property type="term" value="F:zinc ion binding"/>
    <property type="evidence" value="ECO:0007669"/>
    <property type="project" value="UniProtKB-KW"/>
</dbReference>
<evidence type="ECO:0000313" key="10">
    <source>
        <dbReference type="Proteomes" id="UP001487740"/>
    </source>
</evidence>
<feature type="domain" description="Ras-GAP" evidence="8">
    <location>
        <begin position="338"/>
        <end position="532"/>
    </location>
</feature>
<dbReference type="SMART" id="SM00233">
    <property type="entry name" value="PH"/>
    <property type="match status" value="1"/>
</dbReference>
<dbReference type="SUPFAM" id="SSF50729">
    <property type="entry name" value="PH domain-like"/>
    <property type="match status" value="1"/>
</dbReference>
<dbReference type="SUPFAM" id="SSF48350">
    <property type="entry name" value="GTPase activation domain, GAP"/>
    <property type="match status" value="1"/>
</dbReference>
<name>A0AAW0UJJ8_SCYPA</name>
<keyword evidence="10" id="KW-1185">Reference proteome</keyword>
<dbReference type="SMART" id="SM00239">
    <property type="entry name" value="C2"/>
    <property type="match status" value="2"/>
</dbReference>
<dbReference type="SMART" id="SM00107">
    <property type="entry name" value="BTK"/>
    <property type="match status" value="1"/>
</dbReference>
<sequence length="856" mass="97858">MAAAPGQVRLEQRLRVKIGEAKNLILRNHGSGGQRDVYCCISLDQEEIFRSATAEKTLDMSVFFGEEFQFDIPREFRYLSFYLYDRDRPMKTDKIMGKVSIKKDDLHKYHGKDQWFPITPVDADSEVQGKVHVEVRLIMVRHLNDCCPQHMVEVKILESSDLAVINGSCDPFASVTMVYTNKKQETKRTKAKKKTISPRFDETFRFEQSSQRVGSQDRETHMYSLVDDDAGFMEVRVALWHDSPAVFGNVFLGEVKIPLTDMGAYEERDAWYFLQPRDSAGKNQRGDLGTLRLNIHYTSDHVLSSQSYDSLRNLILQSTGVEPITTSVAWLLGEVVPQKQDVVQSLTRVFLHHGQVVSFVSAFARHEMSKITDTNTIFRGNTLVSKCIDELMKLVGHHYLRSTLKPTLDLIFRERKPCEIDPTKLQPGESREANLCNLKEYINQILKPIINSALNCPPVMCQIFSELKELANTYFPNEREVRYSVISGFVFLRFFAPAILHPKLFDLTSEPIDPSTQRTLTLLSKTVQSVGNQVSSRTSHQNFRESYMREVFAHCITDKHVEQTRTFLEILSSIPNGSQKAHDTPVILKEGFMIKRAQGRKKFGMKNFKTRFFRLTTNSLTYSKTEGGTPLYVIPVKNILAVERVQESSFKIKNMFQLVQEERTLYIQAMNCVEEKEWMDLLTKVCQYNSHRLKQYHPGAYINSMWLCCKSTSENAPGCSAVSNYLDCDLKVHIDSDREMERLESLLVDNLASLKKLHNMCENAAMYGTTQEVTIGGVILEHPSRTFQSLHSLIASVIQLQQEHRSHQRRMFHSVRYGSKQAPIGDDNYLLLASKFDNSSGTSEVSGPVRKTSSLC</sequence>
<evidence type="ECO:0000256" key="1">
    <source>
        <dbReference type="ARBA" id="ARBA00022468"/>
    </source>
</evidence>
<evidence type="ECO:0000259" key="6">
    <source>
        <dbReference type="PROSITE" id="PS50003"/>
    </source>
</evidence>
<dbReference type="SMART" id="SM00323">
    <property type="entry name" value="RasGAP"/>
    <property type="match status" value="1"/>
</dbReference>
<dbReference type="InterPro" id="IPR039360">
    <property type="entry name" value="Ras_GTPase"/>
</dbReference>
<dbReference type="InterPro" id="IPR008936">
    <property type="entry name" value="Rho_GTPase_activation_prot"/>
</dbReference>
<reference evidence="9 10" key="1">
    <citation type="submission" date="2023-03" db="EMBL/GenBank/DDBJ databases">
        <title>High-quality genome of Scylla paramamosain provides insights in environmental adaptation.</title>
        <authorList>
            <person name="Zhang L."/>
        </authorList>
    </citation>
    <scope>NUCLEOTIDE SEQUENCE [LARGE SCALE GENOMIC DNA]</scope>
    <source>
        <strain evidence="9">LZ_2023a</strain>
        <tissue evidence="9">Muscle</tissue>
    </source>
</reference>
<dbReference type="InterPro" id="IPR035892">
    <property type="entry name" value="C2_domain_sf"/>
</dbReference>
<accession>A0AAW0UJJ8</accession>
<feature type="domain" description="PH" evidence="6">
    <location>
        <begin position="586"/>
        <end position="687"/>
    </location>
</feature>
<evidence type="ECO:0000259" key="8">
    <source>
        <dbReference type="PROSITE" id="PS50018"/>
    </source>
</evidence>
<gene>
    <name evidence="9" type="ORF">O3P69_003195</name>
</gene>
<dbReference type="Pfam" id="PF00169">
    <property type="entry name" value="PH"/>
    <property type="match status" value="1"/>
</dbReference>
<dbReference type="Pfam" id="PF00779">
    <property type="entry name" value="BTK"/>
    <property type="match status" value="1"/>
</dbReference>
<dbReference type="Gene3D" id="2.30.29.30">
    <property type="entry name" value="Pleckstrin-homology domain (PH domain)/Phosphotyrosine-binding domain (PTB)"/>
    <property type="match status" value="1"/>
</dbReference>
<dbReference type="GO" id="GO:0005096">
    <property type="term" value="F:GTPase activator activity"/>
    <property type="evidence" value="ECO:0007669"/>
    <property type="project" value="UniProtKB-KW"/>
</dbReference>
<evidence type="ECO:0000256" key="3">
    <source>
        <dbReference type="ARBA" id="ARBA00022771"/>
    </source>
</evidence>
<dbReference type="GO" id="GO:0035556">
    <property type="term" value="P:intracellular signal transduction"/>
    <property type="evidence" value="ECO:0007669"/>
    <property type="project" value="InterPro"/>
</dbReference>
<dbReference type="EMBL" id="JARAKH010000010">
    <property type="protein sequence ID" value="KAK8400324.1"/>
    <property type="molecule type" value="Genomic_DNA"/>
</dbReference>